<evidence type="ECO:0000313" key="2">
    <source>
        <dbReference type="Proteomes" id="UP000249165"/>
    </source>
</evidence>
<gene>
    <name evidence="1" type="ORF">ATI53_100363</name>
</gene>
<protein>
    <submittedName>
        <fullName evidence="1">Uncharacterized protein</fullName>
    </submittedName>
</protein>
<dbReference type="AlphaFoldDB" id="A0A327YNT5"/>
<sequence>MMRLLLLALRLPAAACGNVRKADLVTRRMLQLSPEGGYEYRDGNAAAVTPGPSGTQEGADAINACVLGKRVAADVPQPVPQGPTRGGIPECTVVRRGAGNTTAQTYTGGTPPSDATTPLENAAQPSARQFRASAGCPPGVSGMYRGTLICCG</sequence>
<organism evidence="1 2">
    <name type="scientific">Salipiger aestuarii</name>
    <dbReference type="NCBI Taxonomy" id="568098"/>
    <lineage>
        <taxon>Bacteria</taxon>
        <taxon>Pseudomonadati</taxon>
        <taxon>Pseudomonadota</taxon>
        <taxon>Alphaproteobacteria</taxon>
        <taxon>Rhodobacterales</taxon>
        <taxon>Roseobacteraceae</taxon>
        <taxon>Salipiger</taxon>
    </lineage>
</organism>
<accession>A0A327YNT5</accession>
<dbReference type="OrthoDB" id="7876953at2"/>
<proteinExistence type="predicted"/>
<keyword evidence="2" id="KW-1185">Reference proteome</keyword>
<evidence type="ECO:0000313" key="1">
    <source>
        <dbReference type="EMBL" id="RAK21907.1"/>
    </source>
</evidence>
<reference evidence="1 2" key="1">
    <citation type="submission" date="2018-06" db="EMBL/GenBank/DDBJ databases">
        <title>Genomic Encyclopedia of Archaeal and Bacterial Type Strains, Phase II (KMG-II): from individual species to whole genera.</title>
        <authorList>
            <person name="Goeker M."/>
        </authorList>
    </citation>
    <scope>NUCLEOTIDE SEQUENCE [LARGE SCALE GENOMIC DNA]</scope>
    <source>
        <strain evidence="1 2">DSM 22011</strain>
    </source>
</reference>
<name>A0A327YNT5_9RHOB</name>
<comment type="caution">
    <text evidence="1">The sequence shown here is derived from an EMBL/GenBank/DDBJ whole genome shotgun (WGS) entry which is preliminary data.</text>
</comment>
<dbReference type="EMBL" id="QLMG01000003">
    <property type="protein sequence ID" value="RAK21907.1"/>
    <property type="molecule type" value="Genomic_DNA"/>
</dbReference>
<dbReference type="Proteomes" id="UP000249165">
    <property type="component" value="Unassembled WGS sequence"/>
</dbReference>